<name>A0ABQ4S4B4_9HYPH</name>
<dbReference type="CDD" id="cd00130">
    <property type="entry name" value="PAS"/>
    <property type="match status" value="1"/>
</dbReference>
<reference evidence="2" key="1">
    <citation type="journal article" date="2021" name="Front. Microbiol.">
        <title>Comprehensive Comparative Genomics and Phenotyping of Methylobacterium Species.</title>
        <authorList>
            <person name="Alessa O."/>
            <person name="Ogura Y."/>
            <person name="Fujitani Y."/>
            <person name="Takami H."/>
            <person name="Hayashi T."/>
            <person name="Sahin N."/>
            <person name="Tani A."/>
        </authorList>
    </citation>
    <scope>NUCLEOTIDE SEQUENCE</scope>
    <source>
        <strain evidence="2">DSM 19015</strain>
    </source>
</reference>
<dbReference type="InterPro" id="IPR000014">
    <property type="entry name" value="PAS"/>
</dbReference>
<reference evidence="2" key="2">
    <citation type="submission" date="2021-08" db="EMBL/GenBank/DDBJ databases">
        <authorList>
            <person name="Tani A."/>
            <person name="Ola A."/>
            <person name="Ogura Y."/>
            <person name="Katsura K."/>
            <person name="Hayashi T."/>
        </authorList>
    </citation>
    <scope>NUCLEOTIDE SEQUENCE</scope>
    <source>
        <strain evidence="2">DSM 19015</strain>
    </source>
</reference>
<comment type="caution">
    <text evidence="2">The sequence shown here is derived from an EMBL/GenBank/DDBJ whole genome shotgun (WGS) entry which is preliminary data.</text>
</comment>
<proteinExistence type="predicted"/>
<dbReference type="PROSITE" id="PS50112">
    <property type="entry name" value="PAS"/>
    <property type="match status" value="1"/>
</dbReference>
<dbReference type="EMBL" id="BPQP01000135">
    <property type="protein sequence ID" value="GJD97970.1"/>
    <property type="molecule type" value="Genomic_DNA"/>
</dbReference>
<dbReference type="Gene3D" id="3.30.450.20">
    <property type="entry name" value="PAS domain"/>
    <property type="match status" value="1"/>
</dbReference>
<sequence>MYADTPETFPAPGFDWNDEPSCAEVFGHVDAAIYTTDAEGWLTYYNEAAAALWGYRPELGRTRWCGSWRIYQLDGTPLPLDQCPMAEAMQQGQEVRGARAVLEQPDGTLIPFMPFPTPLRDASGQVVAGSNLLLPLQTPAPLASSNQLDEEPDAISPFAFEAALDPDRLTGCMQWALAALADVELAYQLDCERLAKWTGPKAERDRILRQVEHRRRRQRQPLQELLDELDRCFSATVASRLTACVQSVTSRQALA</sequence>
<keyword evidence="3" id="KW-1185">Reference proteome</keyword>
<evidence type="ECO:0000313" key="2">
    <source>
        <dbReference type="EMBL" id="GJD97970.1"/>
    </source>
</evidence>
<feature type="domain" description="PAS" evidence="1">
    <location>
        <begin position="18"/>
        <end position="58"/>
    </location>
</feature>
<evidence type="ECO:0000259" key="1">
    <source>
        <dbReference type="PROSITE" id="PS50112"/>
    </source>
</evidence>
<dbReference type="RefSeq" id="WP_238247064.1">
    <property type="nucleotide sequence ID" value="NZ_BPQP01000135.1"/>
</dbReference>
<gene>
    <name evidence="2" type="ORF">OCOJLMKI_5209</name>
</gene>
<protein>
    <recommendedName>
        <fullName evidence="1">PAS domain-containing protein</fullName>
    </recommendedName>
</protein>
<accession>A0ABQ4S4B4</accession>
<evidence type="ECO:0000313" key="3">
    <source>
        <dbReference type="Proteomes" id="UP001055125"/>
    </source>
</evidence>
<dbReference type="InterPro" id="IPR035965">
    <property type="entry name" value="PAS-like_dom_sf"/>
</dbReference>
<organism evidence="2 3">
    <name type="scientific">Methylobacterium iners</name>
    <dbReference type="NCBI Taxonomy" id="418707"/>
    <lineage>
        <taxon>Bacteria</taxon>
        <taxon>Pseudomonadati</taxon>
        <taxon>Pseudomonadota</taxon>
        <taxon>Alphaproteobacteria</taxon>
        <taxon>Hyphomicrobiales</taxon>
        <taxon>Methylobacteriaceae</taxon>
        <taxon>Methylobacterium</taxon>
    </lineage>
</organism>
<dbReference type="SUPFAM" id="SSF55785">
    <property type="entry name" value="PYP-like sensor domain (PAS domain)"/>
    <property type="match status" value="1"/>
</dbReference>
<dbReference type="Proteomes" id="UP001055125">
    <property type="component" value="Unassembled WGS sequence"/>
</dbReference>